<dbReference type="OrthoDB" id="638548at2"/>
<dbReference type="Pfam" id="PF13181">
    <property type="entry name" value="TPR_8"/>
    <property type="match status" value="1"/>
</dbReference>
<protein>
    <submittedName>
        <fullName evidence="5">Uncharacterized protein</fullName>
    </submittedName>
</protein>
<accession>A0A3B7MNF4</accession>
<evidence type="ECO:0000256" key="4">
    <source>
        <dbReference type="SAM" id="MobiDB-lite"/>
    </source>
</evidence>
<dbReference type="Proteomes" id="UP000263900">
    <property type="component" value="Chromosome"/>
</dbReference>
<dbReference type="SUPFAM" id="SSF48452">
    <property type="entry name" value="TPR-like"/>
    <property type="match status" value="1"/>
</dbReference>
<organism evidence="5 6">
    <name type="scientific">Paraflavitalea soli</name>
    <dbReference type="NCBI Taxonomy" id="2315862"/>
    <lineage>
        <taxon>Bacteria</taxon>
        <taxon>Pseudomonadati</taxon>
        <taxon>Bacteroidota</taxon>
        <taxon>Chitinophagia</taxon>
        <taxon>Chitinophagales</taxon>
        <taxon>Chitinophagaceae</taxon>
        <taxon>Paraflavitalea</taxon>
    </lineage>
</organism>
<feature type="repeat" description="TPR" evidence="3">
    <location>
        <begin position="160"/>
        <end position="193"/>
    </location>
</feature>
<proteinExistence type="predicted"/>
<dbReference type="RefSeq" id="WP_119051913.1">
    <property type="nucleotide sequence ID" value="NZ_CP032157.1"/>
</dbReference>
<dbReference type="PANTHER" id="PTHR44858:SF1">
    <property type="entry name" value="UDP-N-ACETYLGLUCOSAMINE--PEPTIDE N-ACETYLGLUCOSAMINYLTRANSFERASE SPINDLY-RELATED"/>
    <property type="match status" value="1"/>
</dbReference>
<evidence type="ECO:0000256" key="2">
    <source>
        <dbReference type="ARBA" id="ARBA00022803"/>
    </source>
</evidence>
<dbReference type="EMBL" id="CP032157">
    <property type="protein sequence ID" value="AXY76034.1"/>
    <property type="molecule type" value="Genomic_DNA"/>
</dbReference>
<keyword evidence="2 3" id="KW-0802">TPR repeat</keyword>
<evidence type="ECO:0000313" key="6">
    <source>
        <dbReference type="Proteomes" id="UP000263900"/>
    </source>
</evidence>
<evidence type="ECO:0000256" key="3">
    <source>
        <dbReference type="PROSITE-ProRule" id="PRU00339"/>
    </source>
</evidence>
<reference evidence="5 6" key="1">
    <citation type="submission" date="2018-09" db="EMBL/GenBank/DDBJ databases">
        <title>Genome sequencing of strain 6GH32-13.</title>
        <authorList>
            <person name="Weon H.-Y."/>
            <person name="Heo J."/>
            <person name="Kwon S.-W."/>
        </authorList>
    </citation>
    <scope>NUCLEOTIDE SEQUENCE [LARGE SCALE GENOMIC DNA]</scope>
    <source>
        <strain evidence="5 6">5GH32-13</strain>
    </source>
</reference>
<dbReference type="Pfam" id="PF13432">
    <property type="entry name" value="TPR_16"/>
    <property type="match status" value="1"/>
</dbReference>
<feature type="region of interest" description="Disordered" evidence="4">
    <location>
        <begin position="534"/>
        <end position="566"/>
    </location>
</feature>
<dbReference type="InterPro" id="IPR011990">
    <property type="entry name" value="TPR-like_helical_dom_sf"/>
</dbReference>
<name>A0A3B7MNF4_9BACT</name>
<dbReference type="SMART" id="SM00028">
    <property type="entry name" value="TPR"/>
    <property type="match status" value="5"/>
</dbReference>
<keyword evidence="1" id="KW-0677">Repeat</keyword>
<dbReference type="PROSITE" id="PS50005">
    <property type="entry name" value="TPR"/>
    <property type="match status" value="2"/>
</dbReference>
<dbReference type="InterPro" id="IPR050498">
    <property type="entry name" value="Ycf3"/>
</dbReference>
<dbReference type="Gene3D" id="1.25.40.10">
    <property type="entry name" value="Tetratricopeptide repeat domain"/>
    <property type="match status" value="3"/>
</dbReference>
<dbReference type="InterPro" id="IPR019734">
    <property type="entry name" value="TPR_rpt"/>
</dbReference>
<dbReference type="KEGG" id="pseg:D3H65_19500"/>
<keyword evidence="6" id="KW-1185">Reference proteome</keyword>
<sequence>MKRSFILLVATVVTGGNVLFAQSVEQGRKFFYYERWKSAQETFEKVLAANPNNIDAVYWLGQTLLEVKDSVGAKNLYQKSLTQNGNAPLLLAGIGQIELMEGKANDARQRFETAITLTKGKDVDVFNAVGRANVKARTGDANYAIEKLNQATAVKNFKDPDTYLLLGDAYRKLIDGGNAVQSYNKAFALDPKLAAAKFKTGKVYLTQGNKDYFLPAFEEAITVDPAYTPAYYELFYYWYSRDVNKAAPYLDKYIANADQGPEMEYLKTDFLYSSGKPAEAKTKAESLIAQYGDKVTPRMYRLVAFAADTLGDVNAAKKSMETFLTKANEEYPVKGTDYEELAKINSKIPGAEAEVFANLRKAIQLDTVLENKIKYISKGAALAKAKGDRLEESNWLAEAYKLKPNPTQTDLYNYAYAVYQAKNYPVADSLFCGVYQTKFPDQIYGYLWCARAKKAMDDSTNSQGLAVEAYKTLAEKARQIDSVKFKSQVVESYYYLIPYYNDIKKDRETALFYANKFVEFDPANSEAVRIQGILSKPASRPATPPANRPRTGGNAAGTNGARPAGR</sequence>
<dbReference type="AlphaFoldDB" id="A0A3B7MNF4"/>
<evidence type="ECO:0000256" key="1">
    <source>
        <dbReference type="ARBA" id="ARBA00022737"/>
    </source>
</evidence>
<dbReference type="PANTHER" id="PTHR44858">
    <property type="entry name" value="TETRATRICOPEPTIDE REPEAT PROTEIN 6"/>
    <property type="match status" value="1"/>
</dbReference>
<feature type="repeat" description="TPR" evidence="3">
    <location>
        <begin position="194"/>
        <end position="227"/>
    </location>
</feature>
<evidence type="ECO:0000313" key="5">
    <source>
        <dbReference type="EMBL" id="AXY76034.1"/>
    </source>
</evidence>
<feature type="compositionally biased region" description="Low complexity" evidence="4">
    <location>
        <begin position="548"/>
        <end position="566"/>
    </location>
</feature>
<gene>
    <name evidence="5" type="ORF">D3H65_19500</name>
</gene>